<dbReference type="InterPro" id="IPR037165">
    <property type="entry name" value="AldOxase/xan_DH_Mopterin-bd_sf"/>
</dbReference>
<dbReference type="PROSITE" id="PS51318">
    <property type="entry name" value="TAT"/>
    <property type="match status" value="1"/>
</dbReference>
<name>A0ABD5CME0_9BURK</name>
<dbReference type="Proteomes" id="UP001245184">
    <property type="component" value="Unassembled WGS sequence"/>
</dbReference>
<dbReference type="EMBL" id="JAVIZN010000002">
    <property type="protein sequence ID" value="MDR6206402.1"/>
    <property type="molecule type" value="Genomic_DNA"/>
</dbReference>
<proteinExistence type="predicted"/>
<dbReference type="Pfam" id="PF20256">
    <property type="entry name" value="MoCoBD_2"/>
    <property type="match status" value="1"/>
</dbReference>
<dbReference type="Gene3D" id="3.30.365.10">
    <property type="entry name" value="Aldehyde oxidase/xanthine dehydrogenase, molybdopterin binding domain"/>
    <property type="match status" value="1"/>
</dbReference>
<feature type="region of interest" description="Disordered" evidence="1">
    <location>
        <begin position="140"/>
        <end position="160"/>
    </location>
</feature>
<accession>A0ABD5CME0</accession>
<organism evidence="3 4">
    <name type="scientific">Paraburkholderia graminis</name>
    <dbReference type="NCBI Taxonomy" id="60548"/>
    <lineage>
        <taxon>Bacteria</taxon>
        <taxon>Pseudomonadati</taxon>
        <taxon>Pseudomonadota</taxon>
        <taxon>Betaproteobacteria</taxon>
        <taxon>Burkholderiales</taxon>
        <taxon>Burkholderiaceae</taxon>
        <taxon>Paraburkholderia</taxon>
    </lineage>
</organism>
<evidence type="ECO:0000256" key="1">
    <source>
        <dbReference type="SAM" id="MobiDB-lite"/>
    </source>
</evidence>
<sequence>MTTDLDLPDAVRPSRRTFLKAAGAVAAVGLTIGFEWAGTGRRALAATAPEAAFAPNAFLRVAPDNSVTVIAKHVEMGQGAYTGIATIVAEELDANWQDVRVESAPADAKRYANLAFGMQGTGGSSAMANSWMQLREAGAKARARCWSPPPPRSGGRPRPS</sequence>
<dbReference type="InterPro" id="IPR046867">
    <property type="entry name" value="AldOxase/xan_DH_MoCoBD2"/>
</dbReference>
<feature type="compositionally biased region" description="Pro residues" evidence="1">
    <location>
        <begin position="147"/>
        <end position="160"/>
    </location>
</feature>
<gene>
    <name evidence="3" type="ORF">QF025_005122</name>
</gene>
<evidence type="ECO:0000313" key="4">
    <source>
        <dbReference type="Proteomes" id="UP001245184"/>
    </source>
</evidence>
<comment type="caution">
    <text evidence="3">The sequence shown here is derived from an EMBL/GenBank/DDBJ whole genome shotgun (WGS) entry which is preliminary data.</text>
</comment>
<dbReference type="SUPFAM" id="SSF56003">
    <property type="entry name" value="Molybdenum cofactor-binding domain"/>
    <property type="match status" value="1"/>
</dbReference>
<dbReference type="PANTHER" id="PTHR47495">
    <property type="entry name" value="ALDEHYDE DEHYDROGENASE"/>
    <property type="match status" value="1"/>
</dbReference>
<evidence type="ECO:0000313" key="3">
    <source>
        <dbReference type="EMBL" id="MDR6206402.1"/>
    </source>
</evidence>
<dbReference type="PANTHER" id="PTHR47495:SF2">
    <property type="entry name" value="ALDEHYDE DEHYDROGENASE"/>
    <property type="match status" value="1"/>
</dbReference>
<dbReference type="AlphaFoldDB" id="A0ABD5CME0"/>
<protein>
    <submittedName>
        <fullName evidence="3">CO/xanthine dehydrogenase Mo-binding subunit</fullName>
    </submittedName>
</protein>
<reference evidence="3 4" key="1">
    <citation type="submission" date="2023-08" db="EMBL/GenBank/DDBJ databases">
        <title>Genome sequencing of plant associated microbes to promote plant fitness in Sorghum bicolor and Oryza sativa.</title>
        <authorList>
            <person name="Coleman-Derr D."/>
        </authorList>
    </citation>
    <scope>NUCLEOTIDE SEQUENCE [LARGE SCALE GENOMIC DNA]</scope>
    <source>
        <strain evidence="3 4">SLBN-33</strain>
    </source>
</reference>
<dbReference type="InterPro" id="IPR052516">
    <property type="entry name" value="N-heterocyclic_Hydroxylase"/>
</dbReference>
<dbReference type="InterPro" id="IPR006311">
    <property type="entry name" value="TAT_signal"/>
</dbReference>
<evidence type="ECO:0000259" key="2">
    <source>
        <dbReference type="Pfam" id="PF20256"/>
    </source>
</evidence>
<feature type="domain" description="Aldehyde oxidase/xanthine dehydrogenase second molybdopterin binding" evidence="2">
    <location>
        <begin position="25"/>
        <end position="144"/>
    </location>
</feature>